<feature type="domain" description="Alpha/beta hydrolase fold-5" evidence="2">
    <location>
        <begin position="41"/>
        <end position="204"/>
    </location>
</feature>
<evidence type="ECO:0000259" key="2">
    <source>
        <dbReference type="Pfam" id="PF12695"/>
    </source>
</evidence>
<dbReference type="InterPro" id="IPR029058">
    <property type="entry name" value="AB_hydrolase_fold"/>
</dbReference>
<evidence type="ECO:0000313" key="3">
    <source>
        <dbReference type="EMBL" id="KAK3780055.1"/>
    </source>
</evidence>
<name>A0AAE1A2U0_9GAST</name>
<feature type="signal peptide" evidence="1">
    <location>
        <begin position="1"/>
        <end position="23"/>
    </location>
</feature>
<keyword evidence="1" id="KW-0732">Signal</keyword>
<evidence type="ECO:0000313" key="4">
    <source>
        <dbReference type="Proteomes" id="UP001283361"/>
    </source>
</evidence>
<dbReference type="GO" id="GO:0016787">
    <property type="term" value="F:hydrolase activity"/>
    <property type="evidence" value="ECO:0007669"/>
    <property type="project" value="InterPro"/>
</dbReference>
<sequence length="482" mass="54343">MFGFISFFKASLSLSFFLTGSESVKTTILEPIRATGDEVGLILIPGAYIKAEKYRNTARAIQVATELRVWVALTVEYSYNLPNIREMRQAVKTSIRELKKAGMTSEHFVGVGHGWGGYCLLDYPQYSTELKALVLMGSTISRTTPLRDFPIPVLTLAAELDGVTRITRIAVEYEKLTHNTTNFFEGLYRTPVIYIEGANHAQFASGVLRPKLRSADLKANVTEVQTHREIGKYFNAFLTVTFSSVDSQIDEALDQLSDAFLNSVNKFQPFIDVRNLDTDGKESMWTILAQEYFAQEYGDRVAVSNNILENPWFFSKEPSISFNDDDMIIETTALIHSEAKSNIIQLEADMESPLEIDMKLVSKEAIWKALVGENDTSLKSEPNTCKSLNHLALILALCVSSEEARERYLSQGRPIILENDAMRGANILWAPTSLQMWEDRAGLHVRSIALVTSKHHYCKVMSPYRAFEWINVDSLRAYPYHG</sequence>
<accession>A0AAE1A2U0</accession>
<dbReference type="Pfam" id="PF12695">
    <property type="entry name" value="Abhydrolase_5"/>
    <property type="match status" value="1"/>
</dbReference>
<keyword evidence="4" id="KW-1185">Reference proteome</keyword>
<gene>
    <name evidence="3" type="ORF">RRG08_061823</name>
</gene>
<protein>
    <recommendedName>
        <fullName evidence="2">Alpha/beta hydrolase fold-5 domain-containing protein</fullName>
    </recommendedName>
</protein>
<dbReference type="AlphaFoldDB" id="A0AAE1A2U0"/>
<dbReference type="EMBL" id="JAWDGP010002764">
    <property type="protein sequence ID" value="KAK3780055.1"/>
    <property type="molecule type" value="Genomic_DNA"/>
</dbReference>
<dbReference type="SUPFAM" id="SSF53474">
    <property type="entry name" value="alpha/beta-Hydrolases"/>
    <property type="match status" value="1"/>
</dbReference>
<feature type="chain" id="PRO_5042050281" description="Alpha/beta hydrolase fold-5 domain-containing protein" evidence="1">
    <location>
        <begin position="24"/>
        <end position="482"/>
    </location>
</feature>
<evidence type="ECO:0000256" key="1">
    <source>
        <dbReference type="SAM" id="SignalP"/>
    </source>
</evidence>
<dbReference type="Proteomes" id="UP001283361">
    <property type="component" value="Unassembled WGS sequence"/>
</dbReference>
<dbReference type="Gene3D" id="3.40.50.1820">
    <property type="entry name" value="alpha/beta hydrolase"/>
    <property type="match status" value="1"/>
</dbReference>
<dbReference type="InterPro" id="IPR029059">
    <property type="entry name" value="AB_hydrolase_5"/>
</dbReference>
<proteinExistence type="predicted"/>
<reference evidence="3" key="1">
    <citation type="journal article" date="2023" name="G3 (Bethesda)">
        <title>A reference genome for the long-term kleptoplast-retaining sea slug Elysia crispata morphotype clarki.</title>
        <authorList>
            <person name="Eastman K.E."/>
            <person name="Pendleton A.L."/>
            <person name="Shaikh M.A."/>
            <person name="Suttiyut T."/>
            <person name="Ogas R."/>
            <person name="Tomko P."/>
            <person name="Gavelis G."/>
            <person name="Widhalm J.R."/>
            <person name="Wisecaver J.H."/>
        </authorList>
    </citation>
    <scope>NUCLEOTIDE SEQUENCE</scope>
    <source>
        <strain evidence="3">ECLA1</strain>
    </source>
</reference>
<organism evidence="3 4">
    <name type="scientific">Elysia crispata</name>
    <name type="common">lettuce slug</name>
    <dbReference type="NCBI Taxonomy" id="231223"/>
    <lineage>
        <taxon>Eukaryota</taxon>
        <taxon>Metazoa</taxon>
        <taxon>Spiralia</taxon>
        <taxon>Lophotrochozoa</taxon>
        <taxon>Mollusca</taxon>
        <taxon>Gastropoda</taxon>
        <taxon>Heterobranchia</taxon>
        <taxon>Euthyneura</taxon>
        <taxon>Panpulmonata</taxon>
        <taxon>Sacoglossa</taxon>
        <taxon>Placobranchoidea</taxon>
        <taxon>Plakobranchidae</taxon>
        <taxon>Elysia</taxon>
    </lineage>
</organism>
<comment type="caution">
    <text evidence="3">The sequence shown here is derived from an EMBL/GenBank/DDBJ whole genome shotgun (WGS) entry which is preliminary data.</text>
</comment>